<keyword evidence="1" id="KW-1133">Transmembrane helix</keyword>
<gene>
    <name evidence="2" type="ORF">CDO35_21715</name>
</gene>
<organism evidence="2 3">
    <name type="scientific">Pseudomonas sediminis</name>
    <dbReference type="NCBI Taxonomy" id="1691904"/>
    <lineage>
        <taxon>Bacteria</taxon>
        <taxon>Pseudomonadati</taxon>
        <taxon>Pseudomonadota</taxon>
        <taxon>Gammaproteobacteria</taxon>
        <taxon>Pseudomonadales</taxon>
        <taxon>Pseudomonadaceae</taxon>
        <taxon>Pseudomonas</taxon>
    </lineage>
</organism>
<evidence type="ECO:0000313" key="2">
    <source>
        <dbReference type="EMBL" id="PIA65876.1"/>
    </source>
</evidence>
<feature type="transmembrane region" description="Helical" evidence="1">
    <location>
        <begin position="208"/>
        <end position="226"/>
    </location>
</feature>
<dbReference type="SUPFAM" id="SSF58100">
    <property type="entry name" value="Bacterial hemolysins"/>
    <property type="match status" value="1"/>
</dbReference>
<dbReference type="AlphaFoldDB" id="A0A2G5FD07"/>
<name>A0A2G5FD07_9PSED</name>
<sequence>MHPSHVNTRILNSVEAIAKTINYISEFKEVNSFDELNEICRKISDACIDIISGAETISEGHINNLLAGIKIFANHFNKISSNKDLRVELLDVNDTILDHASNLENLLPLLTDENKQQNLLDQVQIYETLLNNLHLDLNTLTTRINNTESNLKTRLGPIEEAAKSAEAEISSLMSGIRSLATNASGELVYGNYKDSAASERHTSNQLRTISLFFMILAASIPLYSIIQSLSTELAITDIITRATLSLFLSIPAAYLARESAKHRRQQYLYQQYSLNLNALTPFIAELESPEKNAIKGELARTLFSSSHEAGSARDDTYPVNTHELLALLINKLDLKPSIDKSTRTN</sequence>
<comment type="caution">
    <text evidence="2">The sequence shown here is derived from an EMBL/GenBank/DDBJ whole genome shotgun (WGS) entry which is preliminary data.</text>
</comment>
<keyword evidence="1" id="KW-0812">Transmembrane</keyword>
<evidence type="ECO:0000256" key="1">
    <source>
        <dbReference type="SAM" id="Phobius"/>
    </source>
</evidence>
<dbReference type="RefSeq" id="WP_099526671.1">
    <property type="nucleotide sequence ID" value="NZ_NIQU01000012.1"/>
</dbReference>
<evidence type="ECO:0000313" key="3">
    <source>
        <dbReference type="Proteomes" id="UP000229504"/>
    </source>
</evidence>
<accession>A0A2G5FD07</accession>
<dbReference type="EMBL" id="NIQU01000012">
    <property type="protein sequence ID" value="PIA65876.1"/>
    <property type="molecule type" value="Genomic_DNA"/>
</dbReference>
<dbReference type="Proteomes" id="UP000229504">
    <property type="component" value="Unassembled WGS sequence"/>
</dbReference>
<reference evidence="3" key="1">
    <citation type="submission" date="2017-06" db="EMBL/GenBank/DDBJ databases">
        <authorList>
            <person name="Rastogi G."/>
            <person name="Vaishampayan P."/>
            <person name="Seuylemezian A."/>
        </authorList>
    </citation>
    <scope>NUCLEOTIDE SEQUENCE [LARGE SCALE GENOMIC DNA]</scope>
    <source>
        <strain evidence="3">PI11</strain>
    </source>
</reference>
<feature type="transmembrane region" description="Helical" evidence="1">
    <location>
        <begin position="238"/>
        <end position="256"/>
    </location>
</feature>
<keyword evidence="1" id="KW-0472">Membrane</keyword>
<protein>
    <submittedName>
        <fullName evidence="2">Uncharacterized protein</fullName>
    </submittedName>
</protein>
<proteinExistence type="predicted"/>